<keyword evidence="7 13" id="KW-0808">Transferase</keyword>
<organism evidence="15 16">
    <name type="scientific">Metallumcola ferriviriculae</name>
    <dbReference type="NCBI Taxonomy" id="3039180"/>
    <lineage>
        <taxon>Bacteria</taxon>
        <taxon>Bacillati</taxon>
        <taxon>Bacillota</taxon>
        <taxon>Clostridia</taxon>
        <taxon>Neomoorellales</taxon>
        <taxon>Desulfitibacteraceae</taxon>
        <taxon>Metallumcola</taxon>
    </lineage>
</organism>
<dbReference type="EMBL" id="CP121694">
    <property type="protein sequence ID" value="WRO22079.1"/>
    <property type="molecule type" value="Genomic_DNA"/>
</dbReference>
<dbReference type="InterPro" id="IPR008145">
    <property type="entry name" value="GK/Ca_channel_bsu"/>
</dbReference>
<keyword evidence="9 13" id="KW-0418">Kinase</keyword>
<dbReference type="PANTHER" id="PTHR23117:SF13">
    <property type="entry name" value="GUANYLATE KINASE"/>
    <property type="match status" value="1"/>
</dbReference>
<dbReference type="GO" id="GO:0005829">
    <property type="term" value="C:cytosol"/>
    <property type="evidence" value="ECO:0007669"/>
    <property type="project" value="TreeGrafter"/>
</dbReference>
<keyword evidence="16" id="KW-1185">Reference proteome</keyword>
<evidence type="ECO:0000256" key="8">
    <source>
        <dbReference type="ARBA" id="ARBA00022741"/>
    </source>
</evidence>
<accession>A0AAU0UPE2</accession>
<dbReference type="Gene3D" id="3.40.50.300">
    <property type="entry name" value="P-loop containing nucleotide triphosphate hydrolases"/>
    <property type="match status" value="1"/>
</dbReference>
<evidence type="ECO:0000259" key="14">
    <source>
        <dbReference type="PROSITE" id="PS50052"/>
    </source>
</evidence>
<protein>
    <recommendedName>
        <fullName evidence="5 13">Guanylate kinase</fullName>
        <ecNumber evidence="4 13">2.7.4.8</ecNumber>
    </recommendedName>
    <alternativeName>
        <fullName evidence="11 13">GMP kinase</fullName>
    </alternativeName>
</protein>
<dbReference type="PANTHER" id="PTHR23117">
    <property type="entry name" value="GUANYLATE KINASE-RELATED"/>
    <property type="match status" value="1"/>
</dbReference>
<evidence type="ECO:0000256" key="12">
    <source>
        <dbReference type="ARBA" id="ARBA00048594"/>
    </source>
</evidence>
<dbReference type="Gene3D" id="3.30.63.10">
    <property type="entry name" value="Guanylate Kinase phosphate binding domain"/>
    <property type="match status" value="1"/>
</dbReference>
<dbReference type="RefSeq" id="WP_366921498.1">
    <property type="nucleotide sequence ID" value="NZ_CP121694.1"/>
</dbReference>
<dbReference type="FunFam" id="3.40.50.300:FF:000855">
    <property type="entry name" value="Guanylate kinase"/>
    <property type="match status" value="1"/>
</dbReference>
<dbReference type="EC" id="2.7.4.8" evidence="4 13"/>
<feature type="binding site" evidence="13">
    <location>
        <begin position="12"/>
        <end position="19"/>
    </location>
    <ligand>
        <name>ATP</name>
        <dbReference type="ChEBI" id="CHEBI:30616"/>
    </ligand>
</feature>
<gene>
    <name evidence="13 15" type="primary">gmk</name>
    <name evidence="15" type="ORF">MFMK1_001900</name>
</gene>
<dbReference type="PROSITE" id="PS00856">
    <property type="entry name" value="GUANYLATE_KINASE_1"/>
    <property type="match status" value="1"/>
</dbReference>
<evidence type="ECO:0000256" key="9">
    <source>
        <dbReference type="ARBA" id="ARBA00022777"/>
    </source>
</evidence>
<comment type="similarity">
    <text evidence="3 13">Belongs to the guanylate kinase family.</text>
</comment>
<keyword evidence="8 13" id="KW-0547">Nucleotide-binding</keyword>
<evidence type="ECO:0000256" key="6">
    <source>
        <dbReference type="ARBA" id="ARBA00022490"/>
    </source>
</evidence>
<dbReference type="InterPro" id="IPR020590">
    <property type="entry name" value="Guanylate_kinase_CS"/>
</dbReference>
<dbReference type="PROSITE" id="PS50052">
    <property type="entry name" value="GUANYLATE_KINASE_2"/>
    <property type="match status" value="1"/>
</dbReference>
<dbReference type="InterPro" id="IPR017665">
    <property type="entry name" value="Guanylate_kinase"/>
</dbReference>
<comment type="catalytic activity">
    <reaction evidence="12 13">
        <text>GMP + ATP = GDP + ADP</text>
        <dbReference type="Rhea" id="RHEA:20780"/>
        <dbReference type="ChEBI" id="CHEBI:30616"/>
        <dbReference type="ChEBI" id="CHEBI:58115"/>
        <dbReference type="ChEBI" id="CHEBI:58189"/>
        <dbReference type="ChEBI" id="CHEBI:456216"/>
        <dbReference type="EC" id="2.7.4.8"/>
    </reaction>
</comment>
<evidence type="ECO:0000313" key="16">
    <source>
        <dbReference type="Proteomes" id="UP001329915"/>
    </source>
</evidence>
<dbReference type="GO" id="GO:0004385">
    <property type="term" value="F:GMP kinase activity"/>
    <property type="evidence" value="ECO:0007669"/>
    <property type="project" value="UniProtKB-UniRule"/>
</dbReference>
<dbReference type="SMART" id="SM00072">
    <property type="entry name" value="GuKc"/>
    <property type="match status" value="1"/>
</dbReference>
<evidence type="ECO:0000256" key="3">
    <source>
        <dbReference type="ARBA" id="ARBA00005790"/>
    </source>
</evidence>
<evidence type="ECO:0000256" key="7">
    <source>
        <dbReference type="ARBA" id="ARBA00022679"/>
    </source>
</evidence>
<evidence type="ECO:0000256" key="13">
    <source>
        <dbReference type="HAMAP-Rule" id="MF_00328"/>
    </source>
</evidence>
<evidence type="ECO:0000256" key="1">
    <source>
        <dbReference type="ARBA" id="ARBA00003531"/>
    </source>
</evidence>
<evidence type="ECO:0000256" key="2">
    <source>
        <dbReference type="ARBA" id="ARBA00004496"/>
    </source>
</evidence>
<evidence type="ECO:0000256" key="5">
    <source>
        <dbReference type="ARBA" id="ARBA00016296"/>
    </source>
</evidence>
<evidence type="ECO:0000256" key="11">
    <source>
        <dbReference type="ARBA" id="ARBA00030128"/>
    </source>
</evidence>
<feature type="domain" description="Guanylate kinase-like" evidence="14">
    <location>
        <begin position="5"/>
        <end position="183"/>
    </location>
</feature>
<reference evidence="15 16" key="1">
    <citation type="submission" date="2023-04" db="EMBL/GenBank/DDBJ databases">
        <authorList>
            <person name="Hsu D."/>
        </authorList>
    </citation>
    <scope>NUCLEOTIDE SEQUENCE [LARGE SCALE GENOMIC DNA]</scope>
    <source>
        <strain evidence="15 16">MK1</strain>
    </source>
</reference>
<dbReference type="InterPro" id="IPR027417">
    <property type="entry name" value="P-loop_NTPase"/>
</dbReference>
<keyword evidence="6 13" id="KW-0963">Cytoplasm</keyword>
<dbReference type="InterPro" id="IPR008144">
    <property type="entry name" value="Guanylate_kin-like_dom"/>
</dbReference>
<dbReference type="CDD" id="cd00071">
    <property type="entry name" value="GMPK"/>
    <property type="match status" value="1"/>
</dbReference>
<comment type="subcellular location">
    <subcellularLocation>
        <location evidence="2 13">Cytoplasm</location>
    </subcellularLocation>
</comment>
<evidence type="ECO:0000256" key="4">
    <source>
        <dbReference type="ARBA" id="ARBA00012961"/>
    </source>
</evidence>
<name>A0AAU0UPE2_9FIRM</name>
<proteinExistence type="inferred from homology"/>
<dbReference type="GO" id="GO:0005524">
    <property type="term" value="F:ATP binding"/>
    <property type="evidence" value="ECO:0007669"/>
    <property type="project" value="UniProtKB-UniRule"/>
</dbReference>
<keyword evidence="10 13" id="KW-0067">ATP-binding</keyword>
<evidence type="ECO:0000313" key="15">
    <source>
        <dbReference type="EMBL" id="WRO22079.1"/>
    </source>
</evidence>
<dbReference type="FunFam" id="3.30.63.10:FF:000002">
    <property type="entry name" value="Guanylate kinase 1"/>
    <property type="match status" value="1"/>
</dbReference>
<dbReference type="Pfam" id="PF00625">
    <property type="entry name" value="Guanylate_kin"/>
    <property type="match status" value="1"/>
</dbReference>
<dbReference type="KEGG" id="dbc:MFMK1_001900"/>
<dbReference type="NCBIfam" id="TIGR03263">
    <property type="entry name" value="guanyl_kin"/>
    <property type="match status" value="1"/>
</dbReference>
<sequence length="203" mass="23118">MAEQGLLIVISGPSGAGKGTICSRMMESEPELRYSISATTRPPRKGEVDGENYFFLEREEFVSMRETGGFLEWAEVYGNFYGTPRKNVELMLNQGYDIILEIDIQGALQIKEKFPEGVFIFIEPPSLKELETRITKRGTDSKDVIARRMQEASKELKYVTEYDYVVVNDCLEVAVTRVKSIIVAEKCRPQRKRLTLTNEVMGK</sequence>
<dbReference type="AlphaFoldDB" id="A0AAU0UPE2"/>
<dbReference type="HAMAP" id="MF_00328">
    <property type="entry name" value="Guanylate_kinase"/>
    <property type="match status" value="1"/>
</dbReference>
<dbReference type="SUPFAM" id="SSF52540">
    <property type="entry name" value="P-loop containing nucleoside triphosphate hydrolases"/>
    <property type="match status" value="1"/>
</dbReference>
<dbReference type="Proteomes" id="UP001329915">
    <property type="component" value="Chromosome"/>
</dbReference>
<comment type="function">
    <text evidence="1 13">Essential for recycling GMP and indirectly, cGMP.</text>
</comment>
<evidence type="ECO:0000256" key="10">
    <source>
        <dbReference type="ARBA" id="ARBA00022840"/>
    </source>
</evidence>